<dbReference type="RefSeq" id="WP_331376182.1">
    <property type="nucleotide sequence ID" value="NZ_CP133152.1"/>
</dbReference>
<reference evidence="12" key="1">
    <citation type="submission" date="2023-08" db="EMBL/GenBank/DDBJ databases">
        <title>Complete genome sequence of Sinorhizobium chiapanecum ITTG S70 isolated from Acaciella angustissima nodules in Chiapas-Mexico.</title>
        <authorList>
            <person name="Rincon-Rosales R."/>
            <person name="Rogel M.A."/>
            <person name="Rincon-Medina C.I."/>
            <person name="Guerrero G."/>
            <person name="Manzano-Gomez L.A."/>
            <person name="Lopez-Lopez A."/>
            <person name="Rincon Molina F.A."/>
            <person name="Martinez-Romero E."/>
        </authorList>
    </citation>
    <scope>NUCLEOTIDE SEQUENCE</scope>
    <source>
        <strain evidence="12">ITTG S70</strain>
        <plasmid evidence="12">pSchITTGS70d</plasmid>
    </source>
</reference>
<keyword evidence="13" id="KW-1185">Reference proteome</keyword>
<dbReference type="SUPFAM" id="SSF52540">
    <property type="entry name" value="P-loop containing nucleoside triphosphate hydrolases"/>
    <property type="match status" value="1"/>
</dbReference>
<keyword evidence="5" id="KW-0067">ATP-binding</keyword>
<evidence type="ECO:0000256" key="1">
    <source>
        <dbReference type="ARBA" id="ARBA00004651"/>
    </source>
</evidence>
<dbReference type="PANTHER" id="PTHR32309">
    <property type="entry name" value="TYROSINE-PROTEIN KINASE"/>
    <property type="match status" value="1"/>
</dbReference>
<keyword evidence="12" id="KW-0614">Plasmid</keyword>
<keyword evidence="2" id="KW-1003">Cell membrane</keyword>
<evidence type="ECO:0000256" key="8">
    <source>
        <dbReference type="SAM" id="MobiDB-lite"/>
    </source>
</evidence>
<protein>
    <submittedName>
        <fullName evidence="12">Polysaccharide biosynthesis tyrosine autokinase</fullName>
    </submittedName>
</protein>
<evidence type="ECO:0000259" key="10">
    <source>
        <dbReference type="Pfam" id="PF01656"/>
    </source>
</evidence>
<gene>
    <name evidence="12" type="ORF">RB548_30900</name>
</gene>
<dbReference type="InterPro" id="IPR003856">
    <property type="entry name" value="LPS_length_determ_N"/>
</dbReference>
<dbReference type="EMBL" id="CP133152">
    <property type="protein sequence ID" value="WVT07163.1"/>
    <property type="molecule type" value="Genomic_DNA"/>
</dbReference>
<sequence>MLTFDREFEVREENRRGGSMSSPFERDTSSYGLSDVLNLLRRHAKFIVAVIAVGTLLAAVITYSLTKIYTASSTLVFDRNDTRPYESVLELQKLERDKSAMETEMDLVRSREFLGFVVDDLKLQEDPYFNPKLAIAHAETEGSWWSRWLDGSSGSKGARGREDFRAITVADGRQRDRAITRLAAAVSADRKGDSLAMTIFVKHPIPAQAAEIANGVASNYVEWSSKLKEAAAKNTVNYLRSQANALTDSIARKEREVADFTARSDLTFDPRDDVLRARVDQLNEQFTLARVEEAGAWAKFNEAKQLLASSVDAAGRVLTSDLLSNLRSEEGTLVRTRAQLTAKYGRNHPLVLDADAEIASNQRLIDAEVQRVVQELANEAKIATVRVKKFQQEVGLLQKQMQDRNLDEIRRRELERDLLAEQKRYDEIVLRLGSFDPEQEEVKATARIVSFAELPGEPSFPKPALIMPASVIASLLLAVMGAIAFDALDDRIKTPRQVEEATRRPNLLSIPDVTDILQSGEGPYQHMLANPHSPFARSMRSLSLSWRAMDLGADKKLVMFCSAKAGEGKTTCALGMAAVATLSGLRAIILDIDPKASGAAAILGVPTKHPARGTSLDGTLDLESAIAVAAEYPFLRILNARLGLHNHEELFEELRRRFDLIIVDAPGLDRDDDAIWLSPHMDAVLLVVAAGRTGRRALEDAVERLGVSRAPIVGNIVNFSSGLSEVSPISRLQAIRTGAREKLKSLTTGRRFG</sequence>
<dbReference type="Gene3D" id="3.40.50.300">
    <property type="entry name" value="P-loop containing nucleotide triphosphate hydrolases"/>
    <property type="match status" value="1"/>
</dbReference>
<keyword evidence="3 9" id="KW-0812">Transmembrane</keyword>
<feature type="transmembrane region" description="Helical" evidence="9">
    <location>
        <begin position="46"/>
        <end position="65"/>
    </location>
</feature>
<dbReference type="InterPro" id="IPR027417">
    <property type="entry name" value="P-loop_NTPase"/>
</dbReference>
<dbReference type="Pfam" id="PF01656">
    <property type="entry name" value="CbiA"/>
    <property type="match status" value="1"/>
</dbReference>
<feature type="domain" description="Polysaccharide chain length determinant N-terminal" evidence="11">
    <location>
        <begin position="33"/>
        <end position="121"/>
    </location>
</feature>
<dbReference type="PANTHER" id="PTHR32309:SF13">
    <property type="entry name" value="FERRIC ENTEROBACTIN TRANSPORT PROTEIN FEPE"/>
    <property type="match status" value="1"/>
</dbReference>
<name>A0ABZ2BK80_9HYPH</name>
<evidence type="ECO:0000256" key="5">
    <source>
        <dbReference type="ARBA" id="ARBA00022840"/>
    </source>
</evidence>
<proteinExistence type="predicted"/>
<feature type="compositionally biased region" description="Basic and acidic residues" evidence="8">
    <location>
        <begin position="1"/>
        <end position="16"/>
    </location>
</feature>
<keyword evidence="4" id="KW-0547">Nucleotide-binding</keyword>
<dbReference type="CDD" id="cd05387">
    <property type="entry name" value="BY-kinase"/>
    <property type="match status" value="1"/>
</dbReference>
<dbReference type="Pfam" id="PF02706">
    <property type="entry name" value="Wzz"/>
    <property type="match status" value="1"/>
</dbReference>
<evidence type="ECO:0000256" key="4">
    <source>
        <dbReference type="ARBA" id="ARBA00022741"/>
    </source>
</evidence>
<feature type="domain" description="CobQ/CobB/MinD/ParA nucleotide binding" evidence="10">
    <location>
        <begin position="558"/>
        <end position="643"/>
    </location>
</feature>
<evidence type="ECO:0000256" key="3">
    <source>
        <dbReference type="ARBA" id="ARBA00022692"/>
    </source>
</evidence>
<accession>A0ABZ2BK80</accession>
<evidence type="ECO:0000256" key="2">
    <source>
        <dbReference type="ARBA" id="ARBA00022475"/>
    </source>
</evidence>
<evidence type="ECO:0000256" key="7">
    <source>
        <dbReference type="ARBA" id="ARBA00023136"/>
    </source>
</evidence>
<dbReference type="Proteomes" id="UP001432360">
    <property type="component" value="Plasmid pSchITTGS70d"/>
</dbReference>
<organism evidence="12 13">
    <name type="scientific">Sinorhizobium chiapasense</name>
    <dbReference type="NCBI Taxonomy" id="501572"/>
    <lineage>
        <taxon>Bacteria</taxon>
        <taxon>Pseudomonadati</taxon>
        <taxon>Pseudomonadota</taxon>
        <taxon>Alphaproteobacteria</taxon>
        <taxon>Hyphomicrobiales</taxon>
        <taxon>Rhizobiaceae</taxon>
        <taxon>Sinorhizobium/Ensifer group</taxon>
        <taxon>Sinorhizobium</taxon>
    </lineage>
</organism>
<evidence type="ECO:0000256" key="6">
    <source>
        <dbReference type="ARBA" id="ARBA00022989"/>
    </source>
</evidence>
<dbReference type="InterPro" id="IPR005702">
    <property type="entry name" value="Wzc-like_C"/>
</dbReference>
<dbReference type="InterPro" id="IPR002586">
    <property type="entry name" value="CobQ/CobB/MinD/ParA_Nub-bd_dom"/>
</dbReference>
<evidence type="ECO:0000259" key="11">
    <source>
        <dbReference type="Pfam" id="PF02706"/>
    </source>
</evidence>
<keyword evidence="6 9" id="KW-1133">Transmembrane helix</keyword>
<geneLocation type="plasmid" evidence="12 13">
    <name>pSchITTGS70d</name>
</geneLocation>
<comment type="subcellular location">
    <subcellularLocation>
        <location evidence="1">Cell membrane</location>
        <topology evidence="1">Multi-pass membrane protein</topology>
    </subcellularLocation>
</comment>
<evidence type="ECO:0000313" key="12">
    <source>
        <dbReference type="EMBL" id="WVT07163.1"/>
    </source>
</evidence>
<feature type="region of interest" description="Disordered" evidence="8">
    <location>
        <begin position="1"/>
        <end position="28"/>
    </location>
</feature>
<evidence type="ECO:0000313" key="13">
    <source>
        <dbReference type="Proteomes" id="UP001432360"/>
    </source>
</evidence>
<dbReference type="InterPro" id="IPR050445">
    <property type="entry name" value="Bact_polysacc_biosynth/exp"/>
</dbReference>
<evidence type="ECO:0000256" key="9">
    <source>
        <dbReference type="SAM" id="Phobius"/>
    </source>
</evidence>
<keyword evidence="7 9" id="KW-0472">Membrane</keyword>